<dbReference type="AlphaFoldDB" id="A0AAD9XRX4"/>
<dbReference type="Proteomes" id="UP001280121">
    <property type="component" value="Unassembled WGS sequence"/>
</dbReference>
<dbReference type="InterPro" id="IPR002156">
    <property type="entry name" value="RNaseH_domain"/>
</dbReference>
<gene>
    <name evidence="2" type="ORF">Ddye_002991</name>
</gene>
<dbReference type="PANTHER" id="PTHR47074">
    <property type="entry name" value="BNAC02G40300D PROTEIN"/>
    <property type="match status" value="1"/>
</dbReference>
<evidence type="ECO:0000259" key="1">
    <source>
        <dbReference type="Pfam" id="PF13456"/>
    </source>
</evidence>
<name>A0AAD9XRX4_9ROSI</name>
<dbReference type="InterPro" id="IPR044730">
    <property type="entry name" value="RNase_H-like_dom_plant"/>
</dbReference>
<accession>A0AAD9XRX4</accession>
<dbReference type="InterPro" id="IPR052929">
    <property type="entry name" value="RNase_H-like_EbsB-rel"/>
</dbReference>
<dbReference type="Pfam" id="PF13456">
    <property type="entry name" value="RVT_3"/>
    <property type="match status" value="1"/>
</dbReference>
<dbReference type="Gene3D" id="3.30.420.10">
    <property type="entry name" value="Ribonuclease H-like superfamily/Ribonuclease H"/>
    <property type="match status" value="1"/>
</dbReference>
<keyword evidence="3" id="KW-1185">Reference proteome</keyword>
<dbReference type="PANTHER" id="PTHR47074:SF48">
    <property type="entry name" value="POLYNUCLEOTIDYL TRANSFERASE, RIBONUCLEASE H-LIKE SUPERFAMILY PROTEIN"/>
    <property type="match status" value="1"/>
</dbReference>
<dbReference type="GO" id="GO:0004523">
    <property type="term" value="F:RNA-DNA hybrid ribonuclease activity"/>
    <property type="evidence" value="ECO:0007669"/>
    <property type="project" value="InterPro"/>
</dbReference>
<sequence>MASCCQGLEGSYNTKMAKTVAILKGIQFSSDCGLTPCSLESDAEAVVNWIKNKKFKDSVFGVILNDILVLIDKMGNIPINFTPTAEANKVAEGLAMKAVKEVEDRFWMEDFPGYVRNLVLVDMPVKAV</sequence>
<evidence type="ECO:0000313" key="3">
    <source>
        <dbReference type="Proteomes" id="UP001280121"/>
    </source>
</evidence>
<dbReference type="InterPro" id="IPR036397">
    <property type="entry name" value="RNaseH_sf"/>
</dbReference>
<proteinExistence type="predicted"/>
<feature type="domain" description="RNase H type-1" evidence="1">
    <location>
        <begin position="6"/>
        <end position="97"/>
    </location>
</feature>
<organism evidence="2 3">
    <name type="scientific">Dipteronia dyeriana</name>
    <dbReference type="NCBI Taxonomy" id="168575"/>
    <lineage>
        <taxon>Eukaryota</taxon>
        <taxon>Viridiplantae</taxon>
        <taxon>Streptophyta</taxon>
        <taxon>Embryophyta</taxon>
        <taxon>Tracheophyta</taxon>
        <taxon>Spermatophyta</taxon>
        <taxon>Magnoliopsida</taxon>
        <taxon>eudicotyledons</taxon>
        <taxon>Gunneridae</taxon>
        <taxon>Pentapetalae</taxon>
        <taxon>rosids</taxon>
        <taxon>malvids</taxon>
        <taxon>Sapindales</taxon>
        <taxon>Sapindaceae</taxon>
        <taxon>Hippocastanoideae</taxon>
        <taxon>Acereae</taxon>
        <taxon>Dipteronia</taxon>
    </lineage>
</organism>
<evidence type="ECO:0000313" key="2">
    <source>
        <dbReference type="EMBL" id="KAK2664417.1"/>
    </source>
</evidence>
<dbReference type="CDD" id="cd06222">
    <property type="entry name" value="RNase_H_like"/>
    <property type="match status" value="1"/>
</dbReference>
<protein>
    <recommendedName>
        <fullName evidence="1">RNase H type-1 domain-containing protein</fullName>
    </recommendedName>
</protein>
<dbReference type="EMBL" id="JANJYI010000001">
    <property type="protein sequence ID" value="KAK2664417.1"/>
    <property type="molecule type" value="Genomic_DNA"/>
</dbReference>
<reference evidence="2" key="1">
    <citation type="journal article" date="2023" name="Plant J.">
        <title>Genome sequences and population genomics provide insights into the demographic history, inbreeding, and mutation load of two 'living fossil' tree species of Dipteronia.</title>
        <authorList>
            <person name="Feng Y."/>
            <person name="Comes H.P."/>
            <person name="Chen J."/>
            <person name="Zhu S."/>
            <person name="Lu R."/>
            <person name="Zhang X."/>
            <person name="Li P."/>
            <person name="Qiu J."/>
            <person name="Olsen K.M."/>
            <person name="Qiu Y."/>
        </authorList>
    </citation>
    <scope>NUCLEOTIDE SEQUENCE</scope>
    <source>
        <strain evidence="2">KIB01</strain>
    </source>
</reference>
<dbReference type="GO" id="GO:0003676">
    <property type="term" value="F:nucleic acid binding"/>
    <property type="evidence" value="ECO:0007669"/>
    <property type="project" value="InterPro"/>
</dbReference>
<comment type="caution">
    <text evidence="2">The sequence shown here is derived from an EMBL/GenBank/DDBJ whole genome shotgun (WGS) entry which is preliminary data.</text>
</comment>